<dbReference type="Gene3D" id="3.30.450.20">
    <property type="entry name" value="PAS domain"/>
    <property type="match status" value="1"/>
</dbReference>
<evidence type="ECO:0000256" key="3">
    <source>
        <dbReference type="ARBA" id="ARBA00022692"/>
    </source>
</evidence>
<comment type="subcellular location">
    <subcellularLocation>
        <location evidence="1">Cell membrane</location>
        <topology evidence="1">Multi-pass membrane protein</topology>
    </subcellularLocation>
</comment>
<comment type="similarity">
    <text evidence="7">Belongs to the methyl-accepting chemotaxis (MCP) protein family.</text>
</comment>
<dbReference type="EMBL" id="LQQU01000058">
    <property type="protein sequence ID" value="KZE25962.1"/>
    <property type="molecule type" value="Genomic_DNA"/>
</dbReference>
<dbReference type="Proteomes" id="UP000076625">
    <property type="component" value="Unassembled WGS sequence"/>
</dbReference>
<keyword evidence="11" id="KW-1185">Reference proteome</keyword>
<dbReference type="AlphaFoldDB" id="A0A161S4H6"/>
<sequence>MRLSTRLMIITATCLAGLVLLGGFSLYSIRTNLLAEKKNQITLLLKMAEATAARFERLERDGRLTRADAQRQAAEALGRLKVDDIYFFARDDGNVMLLHPRADRVGKVDTGARLPDGRTTVDAYREALRESRYGSTVIASRRGDGDALYPKLNGVVRFEPWGWTIGTGFFVDDIDAAFRRQAAGLLALAAATLLGLVVLLRRMSRAIFDELGGEPAYANAVVGAIAEGRLGETIAVGGPDGSLLAAMSRMQTNLATMIADIRAASGELAQTAASLARETGVLDDGAARASATATASAAAIEQLSVSIDQVCDGARRAEADAQASAGEAQAGAATARDASARIAGIAHDVGEVNRQVGRLAERTQQISGIADTIRDIANQTNLLALNAAIEAARAGEQGRGFAVVADEVRKLAERSAQATDEIAGIVAAVVDETADVSARMAAIQPAVADGVREVGAAAATFDALSRQAGDCLAQIRNVAVATAEQSRAGASLAGNIEEVATLVEATQHAVGQTVAAVRRLDAMAASLDASARRFAL</sequence>
<evidence type="ECO:0000256" key="6">
    <source>
        <dbReference type="ARBA" id="ARBA00023224"/>
    </source>
</evidence>
<dbReference type="Gene3D" id="1.10.287.950">
    <property type="entry name" value="Methyl-accepting chemotaxis protein"/>
    <property type="match status" value="1"/>
</dbReference>
<dbReference type="PANTHER" id="PTHR32089:SF112">
    <property type="entry name" value="LYSOZYME-LIKE PROTEIN-RELATED"/>
    <property type="match status" value="1"/>
</dbReference>
<dbReference type="Pfam" id="PF17200">
    <property type="entry name" value="sCache_2"/>
    <property type="match status" value="1"/>
</dbReference>
<keyword evidence="3" id="KW-0812">Transmembrane</keyword>
<dbReference type="SMART" id="SM01049">
    <property type="entry name" value="Cache_2"/>
    <property type="match status" value="1"/>
</dbReference>
<dbReference type="SMART" id="SM00283">
    <property type="entry name" value="MA"/>
    <property type="match status" value="1"/>
</dbReference>
<evidence type="ECO:0000313" key="10">
    <source>
        <dbReference type="EMBL" id="KZE25962.1"/>
    </source>
</evidence>
<evidence type="ECO:0000256" key="2">
    <source>
        <dbReference type="ARBA" id="ARBA00022475"/>
    </source>
</evidence>
<dbReference type="GO" id="GO:0006935">
    <property type="term" value="P:chemotaxis"/>
    <property type="evidence" value="ECO:0007669"/>
    <property type="project" value="InterPro"/>
</dbReference>
<dbReference type="OrthoDB" id="8899037at2"/>
<evidence type="ECO:0000256" key="5">
    <source>
        <dbReference type="ARBA" id="ARBA00023136"/>
    </source>
</evidence>
<feature type="domain" description="Methyl-accepting transducer" evidence="9">
    <location>
        <begin position="264"/>
        <end position="500"/>
    </location>
</feature>
<dbReference type="GO" id="GO:0004888">
    <property type="term" value="F:transmembrane signaling receptor activity"/>
    <property type="evidence" value="ECO:0007669"/>
    <property type="project" value="InterPro"/>
</dbReference>
<dbReference type="CDD" id="cd11386">
    <property type="entry name" value="MCP_signal"/>
    <property type="match status" value="1"/>
</dbReference>
<keyword evidence="2" id="KW-1003">Cell membrane</keyword>
<keyword evidence="6 8" id="KW-0807">Transducer</keyword>
<reference evidence="11" key="1">
    <citation type="submission" date="2016-01" db="EMBL/GenBank/DDBJ databases">
        <title>Draft genome of Chromobacterium sp. F49.</title>
        <authorList>
            <person name="Hong K.W."/>
        </authorList>
    </citation>
    <scope>NUCLEOTIDE SEQUENCE [LARGE SCALE GENOMIC DNA]</scope>
    <source>
        <strain evidence="11">CN10</strain>
    </source>
</reference>
<dbReference type="SUPFAM" id="SSF58104">
    <property type="entry name" value="Methyl-accepting chemotaxis protein (MCP) signaling domain"/>
    <property type="match status" value="1"/>
</dbReference>
<evidence type="ECO:0000256" key="7">
    <source>
        <dbReference type="ARBA" id="ARBA00029447"/>
    </source>
</evidence>
<dbReference type="InterPro" id="IPR033480">
    <property type="entry name" value="sCache_2"/>
</dbReference>
<accession>A0A161S4H6</accession>
<gene>
    <name evidence="10" type="ORF">AVW16_02755</name>
</gene>
<dbReference type="PANTHER" id="PTHR32089">
    <property type="entry name" value="METHYL-ACCEPTING CHEMOTAXIS PROTEIN MCPB"/>
    <property type="match status" value="1"/>
</dbReference>
<evidence type="ECO:0000256" key="4">
    <source>
        <dbReference type="ARBA" id="ARBA00022989"/>
    </source>
</evidence>
<dbReference type="GO" id="GO:0005886">
    <property type="term" value="C:plasma membrane"/>
    <property type="evidence" value="ECO:0007669"/>
    <property type="project" value="UniProtKB-SubCell"/>
</dbReference>
<dbReference type="STRING" id="1452487.AVW16_02755"/>
<keyword evidence="5" id="KW-0472">Membrane</keyword>
<proteinExistence type="inferred from homology"/>
<dbReference type="PRINTS" id="PR00260">
    <property type="entry name" value="CHEMTRNSDUCR"/>
</dbReference>
<dbReference type="GO" id="GO:0007165">
    <property type="term" value="P:signal transduction"/>
    <property type="evidence" value="ECO:0007669"/>
    <property type="project" value="UniProtKB-KW"/>
</dbReference>
<keyword evidence="4" id="KW-1133">Transmembrane helix</keyword>
<comment type="caution">
    <text evidence="10">The sequence shown here is derived from an EMBL/GenBank/DDBJ whole genome shotgun (WGS) entry which is preliminary data.</text>
</comment>
<dbReference type="RefSeq" id="WP_066614447.1">
    <property type="nucleotide sequence ID" value="NZ_LQQU01000058.1"/>
</dbReference>
<protein>
    <submittedName>
        <fullName evidence="10">Chemotaxis protein</fullName>
    </submittedName>
</protein>
<dbReference type="PROSITE" id="PS50111">
    <property type="entry name" value="CHEMOTAXIS_TRANSDUC_2"/>
    <property type="match status" value="1"/>
</dbReference>
<dbReference type="InterPro" id="IPR004089">
    <property type="entry name" value="MCPsignal_dom"/>
</dbReference>
<dbReference type="InterPro" id="IPR004090">
    <property type="entry name" value="Chemotax_Me-accpt_rcpt"/>
</dbReference>
<evidence type="ECO:0000256" key="8">
    <source>
        <dbReference type="PROSITE-ProRule" id="PRU00284"/>
    </source>
</evidence>
<organism evidence="10 11">
    <name type="scientific">Crenobacter luteus</name>
    <dbReference type="NCBI Taxonomy" id="1452487"/>
    <lineage>
        <taxon>Bacteria</taxon>
        <taxon>Pseudomonadati</taxon>
        <taxon>Pseudomonadota</taxon>
        <taxon>Betaproteobacteria</taxon>
        <taxon>Neisseriales</taxon>
        <taxon>Neisseriaceae</taxon>
        <taxon>Crenobacter</taxon>
    </lineage>
</organism>
<evidence type="ECO:0000256" key="1">
    <source>
        <dbReference type="ARBA" id="ARBA00004651"/>
    </source>
</evidence>
<evidence type="ECO:0000313" key="11">
    <source>
        <dbReference type="Proteomes" id="UP000076625"/>
    </source>
</evidence>
<evidence type="ECO:0000259" key="9">
    <source>
        <dbReference type="PROSITE" id="PS50111"/>
    </source>
</evidence>
<name>A0A161S4H6_9NEIS</name>
<dbReference type="Pfam" id="PF00015">
    <property type="entry name" value="MCPsignal"/>
    <property type="match status" value="1"/>
</dbReference>